<organism evidence="2 3">
    <name type="scientific">Botryobasidium botryosum (strain FD-172 SS1)</name>
    <dbReference type="NCBI Taxonomy" id="930990"/>
    <lineage>
        <taxon>Eukaryota</taxon>
        <taxon>Fungi</taxon>
        <taxon>Dikarya</taxon>
        <taxon>Basidiomycota</taxon>
        <taxon>Agaricomycotina</taxon>
        <taxon>Agaricomycetes</taxon>
        <taxon>Cantharellales</taxon>
        <taxon>Botryobasidiaceae</taxon>
        <taxon>Botryobasidium</taxon>
    </lineage>
</organism>
<name>A0A067M9B7_BOTB1</name>
<feature type="region of interest" description="Disordered" evidence="1">
    <location>
        <begin position="71"/>
        <end position="94"/>
    </location>
</feature>
<dbReference type="EMBL" id="KL198051">
    <property type="protein sequence ID" value="KDQ12323.1"/>
    <property type="molecule type" value="Genomic_DNA"/>
</dbReference>
<feature type="region of interest" description="Disordered" evidence="1">
    <location>
        <begin position="1"/>
        <end position="53"/>
    </location>
</feature>
<evidence type="ECO:0000256" key="1">
    <source>
        <dbReference type="SAM" id="MobiDB-lite"/>
    </source>
</evidence>
<dbReference type="HOGENOM" id="CLU_847280_0_0_1"/>
<dbReference type="Proteomes" id="UP000027195">
    <property type="component" value="Unassembled WGS sequence"/>
</dbReference>
<protein>
    <submittedName>
        <fullName evidence="2">Uncharacterized protein</fullName>
    </submittedName>
</protein>
<keyword evidence="3" id="KW-1185">Reference proteome</keyword>
<gene>
    <name evidence="2" type="ORF">BOTBODRAFT_421276</name>
</gene>
<reference evidence="3" key="1">
    <citation type="journal article" date="2014" name="Proc. Natl. Acad. Sci. U.S.A.">
        <title>Extensive sampling of basidiomycete genomes demonstrates inadequacy of the white-rot/brown-rot paradigm for wood decay fungi.</title>
        <authorList>
            <person name="Riley R."/>
            <person name="Salamov A.A."/>
            <person name="Brown D.W."/>
            <person name="Nagy L.G."/>
            <person name="Floudas D."/>
            <person name="Held B.W."/>
            <person name="Levasseur A."/>
            <person name="Lombard V."/>
            <person name="Morin E."/>
            <person name="Otillar R."/>
            <person name="Lindquist E.A."/>
            <person name="Sun H."/>
            <person name="LaButti K.M."/>
            <person name="Schmutz J."/>
            <person name="Jabbour D."/>
            <person name="Luo H."/>
            <person name="Baker S.E."/>
            <person name="Pisabarro A.G."/>
            <person name="Walton J.D."/>
            <person name="Blanchette R.A."/>
            <person name="Henrissat B."/>
            <person name="Martin F."/>
            <person name="Cullen D."/>
            <person name="Hibbett D.S."/>
            <person name="Grigoriev I.V."/>
        </authorList>
    </citation>
    <scope>NUCLEOTIDE SEQUENCE [LARGE SCALE GENOMIC DNA]</scope>
    <source>
        <strain evidence="3">FD-172 SS1</strain>
    </source>
</reference>
<evidence type="ECO:0000313" key="2">
    <source>
        <dbReference type="EMBL" id="KDQ12323.1"/>
    </source>
</evidence>
<dbReference type="AlphaFoldDB" id="A0A067M9B7"/>
<feature type="compositionally biased region" description="Basic and acidic residues" evidence="1">
    <location>
        <begin position="1"/>
        <end position="19"/>
    </location>
</feature>
<evidence type="ECO:0000313" key="3">
    <source>
        <dbReference type="Proteomes" id="UP000027195"/>
    </source>
</evidence>
<feature type="compositionally biased region" description="Basic and acidic residues" evidence="1">
    <location>
        <begin position="26"/>
        <end position="51"/>
    </location>
</feature>
<dbReference type="InParanoid" id="A0A067M9B7"/>
<sequence>MCEMRKDREKKRDKNDGKRKAWTTKARTERGKVKEKKNVAEGKRDTDESRRGLKQIEMQSDCATATLLPARSRSQSRYHTERGRIHHGSRAGGLHGVREERRVVPAVIPRLRHVDAAEAQLHKHMPPIMRVQLRDPLLRDHRLRLELRLPLHRIKRIVVRVIRRRDERVAVVVRRRRIRVVPIRGHPRRMERVPVGHRLLLLLLLPVHMPIRLLLPIREARRRIRDGRRERHRTLGRRHPARRRVDKSGRVLVGSRGGHAAVRHGVERAPLLALRHTGLVRHVSCYERPEEPGVVGRRGRRCCQDRGLLIRVSSLCNKLVDLVSSAFV</sequence>
<proteinExistence type="predicted"/>
<accession>A0A067M9B7</accession>